<organism evidence="6 7">
    <name type="scientific">Alloprevotella rava</name>
    <dbReference type="NCBI Taxonomy" id="671218"/>
    <lineage>
        <taxon>Bacteria</taxon>
        <taxon>Pseudomonadati</taxon>
        <taxon>Bacteroidota</taxon>
        <taxon>Bacteroidia</taxon>
        <taxon>Bacteroidales</taxon>
        <taxon>Prevotellaceae</taxon>
        <taxon>Alloprevotella</taxon>
    </lineage>
</organism>
<proteinExistence type="inferred from homology"/>
<comment type="catalytic activity">
    <reaction evidence="1">
        <text>Hydrolysis of alpha-(2-&gt;3)-, alpha-(2-&gt;6)-, alpha-(2-&gt;8)- glycosidic linkages of terminal sialic acid residues in oligosaccharides, glycoproteins, glycolipids, colominic acid and synthetic substrates.</text>
        <dbReference type="EC" id="3.2.1.18"/>
    </reaction>
</comment>
<reference evidence="6 7" key="1">
    <citation type="submission" date="2020-08" db="EMBL/GenBank/DDBJ databases">
        <title>Genomic Encyclopedia of Type Strains, Phase IV (KMG-IV): sequencing the most valuable type-strain genomes for metagenomic binning, comparative biology and taxonomic classification.</title>
        <authorList>
            <person name="Goeker M."/>
        </authorList>
    </citation>
    <scope>NUCLEOTIDE SEQUENCE [LARGE SCALE GENOMIC DNA]</scope>
    <source>
        <strain evidence="6 7">DSM 22548</strain>
    </source>
</reference>
<comment type="caution">
    <text evidence="6">The sequence shown here is derived from an EMBL/GenBank/DDBJ whole genome shotgun (WGS) entry which is preliminary data.</text>
</comment>
<dbReference type="InterPro" id="IPR026856">
    <property type="entry name" value="Sialidase_fam"/>
</dbReference>
<dbReference type="CDD" id="cd15482">
    <property type="entry name" value="Sialidase_non-viral"/>
    <property type="match status" value="1"/>
</dbReference>
<dbReference type="PANTHER" id="PTHR10628">
    <property type="entry name" value="SIALIDASE"/>
    <property type="match status" value="1"/>
</dbReference>
<comment type="similarity">
    <text evidence="2">Belongs to the glycosyl hydrolase 33 family.</text>
</comment>
<name>A0A7W5YG93_9BACT</name>
<dbReference type="EC" id="3.2.1.18" evidence="3"/>
<dbReference type="GO" id="GO:0009313">
    <property type="term" value="P:oligosaccharide catabolic process"/>
    <property type="evidence" value="ECO:0007669"/>
    <property type="project" value="TreeGrafter"/>
</dbReference>
<dbReference type="Pfam" id="PF13088">
    <property type="entry name" value="BNR_2"/>
    <property type="match status" value="1"/>
</dbReference>
<dbReference type="SUPFAM" id="SSF50939">
    <property type="entry name" value="Sialidases"/>
    <property type="match status" value="1"/>
</dbReference>
<feature type="domain" description="Sialidase" evidence="5">
    <location>
        <begin position="697"/>
        <end position="950"/>
    </location>
</feature>
<keyword evidence="4" id="KW-0732">Signal</keyword>
<accession>A0A7W5YG93</accession>
<evidence type="ECO:0000256" key="2">
    <source>
        <dbReference type="ARBA" id="ARBA00009348"/>
    </source>
</evidence>
<dbReference type="InterPro" id="IPR011040">
    <property type="entry name" value="Sialidase"/>
</dbReference>
<dbReference type="InterPro" id="IPR036278">
    <property type="entry name" value="Sialidase_sf"/>
</dbReference>
<protein>
    <recommendedName>
        <fullName evidence="3">exo-alpha-sialidase</fullName>
        <ecNumber evidence="3">3.2.1.18</ecNumber>
    </recommendedName>
</protein>
<dbReference type="GO" id="GO:0006689">
    <property type="term" value="P:ganglioside catabolic process"/>
    <property type="evidence" value="ECO:0007669"/>
    <property type="project" value="TreeGrafter"/>
</dbReference>
<dbReference type="GO" id="GO:0005737">
    <property type="term" value="C:cytoplasm"/>
    <property type="evidence" value="ECO:0007669"/>
    <property type="project" value="TreeGrafter"/>
</dbReference>
<evidence type="ECO:0000256" key="4">
    <source>
        <dbReference type="SAM" id="SignalP"/>
    </source>
</evidence>
<feature type="chain" id="PRO_5030710839" description="exo-alpha-sialidase" evidence="4">
    <location>
        <begin position="22"/>
        <end position="1480"/>
    </location>
</feature>
<dbReference type="PANTHER" id="PTHR10628:SF30">
    <property type="entry name" value="EXO-ALPHA-SIALIDASE"/>
    <property type="match status" value="1"/>
</dbReference>
<dbReference type="Proteomes" id="UP000541425">
    <property type="component" value="Unassembled WGS sequence"/>
</dbReference>
<evidence type="ECO:0000313" key="7">
    <source>
        <dbReference type="Proteomes" id="UP000541425"/>
    </source>
</evidence>
<evidence type="ECO:0000256" key="1">
    <source>
        <dbReference type="ARBA" id="ARBA00000427"/>
    </source>
</evidence>
<dbReference type="Gene3D" id="2.120.10.10">
    <property type="match status" value="1"/>
</dbReference>
<evidence type="ECO:0000313" key="6">
    <source>
        <dbReference type="EMBL" id="MBB3702866.1"/>
    </source>
</evidence>
<dbReference type="EMBL" id="JACICA010000006">
    <property type="protein sequence ID" value="MBB3702866.1"/>
    <property type="molecule type" value="Genomic_DNA"/>
</dbReference>
<feature type="signal peptide" evidence="4">
    <location>
        <begin position="1"/>
        <end position="21"/>
    </location>
</feature>
<evidence type="ECO:0000259" key="5">
    <source>
        <dbReference type="Pfam" id="PF13088"/>
    </source>
</evidence>
<sequence length="1480" mass="159018">MTKIRLCLSLLLLSVAAAVWAVVPPFQPTTLANGKPVDGTRWYTMTIHSNKFQVSRQAASANYIGLSNRTLNYGGRDLWCFVGNATSGYQIYNAAGGKLVAPTAMKGNTGDQSYAIVSSEVPAGYTDLWKFEKSGDLTSTTTTPVYIEQFGNSKALNNREGKLAFWDGGKDHGSTFLIEETDMKVLNFGTAFGRWTASNAGKTYHSRWSSTSTDPGFTLSAPKNDMYLVNGKPHLHLTTFTLSATQDWDITAYGMTFTGFSGTSSTRAAATVTPAGATAVSCTASNSAEVHLAGLTSTPTFTVSAGAIEPADFYVVLHKALSRHPFVATTIVGNNFAEGTRWYTLKFKNTTQAAAAADGSIQLAPVSIGATTTSLPAQPDNQLWCFVGNETQGYTVYNKALGTTKALVATAPATNGAEARVEVLAGNTKSHTWWFSSSTNLTSAYTEPVYMQLQNANGYALNLNEQTQKISFWTGGKDAGSTVLIEAAYNTQLSYALDGDHGTFYRDDKKTTGQNWNTYLISTQTDPVVTLANASNKNNIGFINTTTPKTVKLASSNFKDYTLSASEGYVITGYSFTFKAESGSTGVKDVTTSKTATATAATAENFSVTGLNLQTVPFQVTSGMALVQNLRITVVPASVEADKQLTATNAKYKTALVFDNTKSGPGYRIPALGQAADGKLFVAVDLRRTGADIGMGNGHNDVIMKTSSDGGQTWDAQFQTIAAGDQSQPHSSKKWDYSFGDPSIVVDRNNAQNVLVMCVGGHTSFFDGQYNEPQHVVRLRSTNGGQTWTADSLTYQIYNLTKDGAGGVTNSLFLTSGKIMQSRYIKQGDYYRLYIAYPTNNTRQNATFVIYSDDFGTTWKLLGSKAQLPSTGADESKVEELPDGSVLVSVRNRGSLSRGFSLFTYTDIAKGEGNWDFQTNATAMNNAVNNVNGEILIVPARRVSDNKQLFVALQSITLSTRREKVGVYFKELATYSDYSTAAALANGWTKGMQVSNIGSCYTGMELLNNGTIGYIYEEDARGGLGGYNILFKQIPLEDLTNGQYVLDRTSSRALYVKQAAEALRARMTTMQSSNGNYVGMVKPESVASLTTKVSAAETAATTAEATPNETNAFAAQQKIATAYDALYNKVEKIELQDGGWYRLTNKLKSTAALATDGTNLTQASTTDAATNLNLLFQFRKTADGAWLVKNGNYQVFVKPTPAVYTAAPVTANEAEAGKYKVVSTIEGLSYLQSLNPTDAGKPAIHADNSGSIVAWTTSSDASNWYIEPVTTWTLSSTRPEGENQAYATAYMPFAYTLEGTDAVANLVTLATDNRTVKLEACNGTVPEGTGVLLLNRNLGQLNMTLNIAPTAAPLAQENALQGTYLRKNLSADDYANTYVLSIHPTKKTIGFYYVRPTVPEATGTATKATLAPNKAYLPVSNASGVREFLPISSDETTGISNAAISTDLAPQIFDLQGRRISQKAPQKGGVYIVNGKKVVF</sequence>
<evidence type="ECO:0000256" key="3">
    <source>
        <dbReference type="ARBA" id="ARBA00012733"/>
    </source>
</evidence>
<dbReference type="GO" id="GO:0004308">
    <property type="term" value="F:exo-alpha-sialidase activity"/>
    <property type="evidence" value="ECO:0007669"/>
    <property type="project" value="UniProtKB-EC"/>
</dbReference>
<dbReference type="RefSeq" id="WP_183696560.1">
    <property type="nucleotide sequence ID" value="NZ_JACICA010000006.1"/>
</dbReference>
<dbReference type="GO" id="GO:0016020">
    <property type="term" value="C:membrane"/>
    <property type="evidence" value="ECO:0007669"/>
    <property type="project" value="TreeGrafter"/>
</dbReference>
<gene>
    <name evidence="6" type="ORF">FHS60_001339</name>
</gene>